<evidence type="ECO:0000313" key="2">
    <source>
        <dbReference type="Proteomes" id="UP000051260"/>
    </source>
</evidence>
<name>A0A0P1IK02_9RHOB</name>
<evidence type="ECO:0000313" key="1">
    <source>
        <dbReference type="EMBL" id="CUK06794.1"/>
    </source>
</evidence>
<gene>
    <name evidence="1" type="ORF">RUE5091_02883</name>
</gene>
<dbReference type="EMBL" id="CYUD01000008">
    <property type="protein sequence ID" value="CUK06794.1"/>
    <property type="molecule type" value="Genomic_DNA"/>
</dbReference>
<reference evidence="2" key="1">
    <citation type="submission" date="2015-09" db="EMBL/GenBank/DDBJ databases">
        <authorList>
            <person name="Rodrigo-Torres L."/>
            <person name="Arahal D.R."/>
        </authorList>
    </citation>
    <scope>NUCLEOTIDE SEQUENCE [LARGE SCALE GENOMIC DNA]</scope>
    <source>
        <strain evidence="2">CECT 5091</strain>
    </source>
</reference>
<accession>A0A0P1IK02</accession>
<organism evidence="1 2">
    <name type="scientific">Ruegeria denitrificans</name>
    <dbReference type="NCBI Taxonomy" id="1715692"/>
    <lineage>
        <taxon>Bacteria</taxon>
        <taxon>Pseudomonadati</taxon>
        <taxon>Pseudomonadota</taxon>
        <taxon>Alphaproteobacteria</taxon>
        <taxon>Rhodobacterales</taxon>
        <taxon>Roseobacteraceae</taxon>
        <taxon>Ruegeria</taxon>
    </lineage>
</organism>
<dbReference type="AlphaFoldDB" id="A0A0P1IK02"/>
<protein>
    <submittedName>
        <fullName evidence="1">Uncharacterized protein</fullName>
    </submittedName>
</protein>
<proteinExistence type="predicted"/>
<dbReference type="Proteomes" id="UP000051260">
    <property type="component" value="Unassembled WGS sequence"/>
</dbReference>
<sequence>MGHIGQNLWRQIGTTVILCHGVDMGHGAIGHSLGDLRAHLIGEPHIGHRAHSRLRVQRVAQLVPLNNLNRLGDEVIIEVFMHVNPFDPAAALARVEHGPVDQRIDRRVQIGILHDIARVLAAQLGADTSKGARRRALHCLATADRPGEVHKVERIARDQIIGHVMAEEHILEHIRRHARRMEGLRHPLAHQQGLGGVFQDHRIARDQRRGHRVDRRHVRVIPGRHHKHHPMREALDVTLERLILTHRDIGQ</sequence>
<keyword evidence="2" id="KW-1185">Reference proteome</keyword>